<evidence type="ECO:0000313" key="2">
    <source>
        <dbReference type="Proteomes" id="UP001482620"/>
    </source>
</evidence>
<organism evidence="1 2">
    <name type="scientific">Ilyodon furcidens</name>
    <name type="common">goldbreast splitfin</name>
    <dbReference type="NCBI Taxonomy" id="33524"/>
    <lineage>
        <taxon>Eukaryota</taxon>
        <taxon>Metazoa</taxon>
        <taxon>Chordata</taxon>
        <taxon>Craniata</taxon>
        <taxon>Vertebrata</taxon>
        <taxon>Euteleostomi</taxon>
        <taxon>Actinopterygii</taxon>
        <taxon>Neopterygii</taxon>
        <taxon>Teleostei</taxon>
        <taxon>Neoteleostei</taxon>
        <taxon>Acanthomorphata</taxon>
        <taxon>Ovalentaria</taxon>
        <taxon>Atherinomorphae</taxon>
        <taxon>Cyprinodontiformes</taxon>
        <taxon>Goodeidae</taxon>
        <taxon>Ilyodon</taxon>
    </lineage>
</organism>
<accession>A0ABV0T880</accession>
<gene>
    <name evidence="1" type="ORF">ILYODFUR_010406</name>
</gene>
<keyword evidence="2" id="KW-1185">Reference proteome</keyword>
<sequence length="162" mass="18367">MPGDPQYFQLLICTKNLFSKQIDVRISSSLPVCLFKQNYMTAFWTSVPQRACVKFIGKEFLPFDTRDAANRSLAISLLLQLLCNGDLFLPPSVYLNCENQRLMAPWEIFISNAFPLSDLIQSCCRSCRLALYIYSPLEQTRAAVTNLTINTLAGVMCSEMFL</sequence>
<reference evidence="1 2" key="1">
    <citation type="submission" date="2021-06" db="EMBL/GenBank/DDBJ databases">
        <authorList>
            <person name="Palmer J.M."/>
        </authorList>
    </citation>
    <scope>NUCLEOTIDE SEQUENCE [LARGE SCALE GENOMIC DNA]</scope>
    <source>
        <strain evidence="2">if_2019</strain>
        <tissue evidence="1">Muscle</tissue>
    </source>
</reference>
<proteinExistence type="predicted"/>
<evidence type="ECO:0000313" key="1">
    <source>
        <dbReference type="EMBL" id="MEQ2228590.1"/>
    </source>
</evidence>
<comment type="caution">
    <text evidence="1">The sequence shown here is derived from an EMBL/GenBank/DDBJ whole genome shotgun (WGS) entry which is preliminary data.</text>
</comment>
<dbReference type="EMBL" id="JAHRIQ010023926">
    <property type="protein sequence ID" value="MEQ2228590.1"/>
    <property type="molecule type" value="Genomic_DNA"/>
</dbReference>
<dbReference type="Proteomes" id="UP001482620">
    <property type="component" value="Unassembled WGS sequence"/>
</dbReference>
<protein>
    <submittedName>
        <fullName evidence="1">Uncharacterized protein</fullName>
    </submittedName>
</protein>
<name>A0ABV0T880_9TELE</name>